<dbReference type="Pfam" id="PF00176">
    <property type="entry name" value="SNF2-rel_dom"/>
    <property type="match status" value="1"/>
</dbReference>
<evidence type="ECO:0000256" key="2">
    <source>
        <dbReference type="ARBA" id="ARBA00022801"/>
    </source>
</evidence>
<dbReference type="PROSITE" id="PS51194">
    <property type="entry name" value="HELICASE_CTER"/>
    <property type="match status" value="1"/>
</dbReference>
<evidence type="ECO:0000313" key="7">
    <source>
        <dbReference type="Proteomes" id="UP000184300"/>
    </source>
</evidence>
<proteinExistence type="predicted"/>
<dbReference type="SUPFAM" id="SSF52540">
    <property type="entry name" value="P-loop containing nucleoside triphosphate hydrolases"/>
    <property type="match status" value="2"/>
</dbReference>
<dbReference type="InterPro" id="IPR050628">
    <property type="entry name" value="SNF2_RAD54_helicase_TF"/>
</dbReference>
<dbReference type="RefSeq" id="XP_022405817.1">
    <property type="nucleotide sequence ID" value="XM_022543083.1"/>
</dbReference>
<dbReference type="InterPro" id="IPR014001">
    <property type="entry name" value="Helicase_ATP-bd"/>
</dbReference>
<reference evidence="7" key="1">
    <citation type="journal article" date="2017" name="Genome Biol.">
        <title>Comparative genomics reveals high biological diversity and specific adaptations in the industrially and medically important fungal genus Aspergillus.</title>
        <authorList>
            <person name="de Vries R.P."/>
            <person name="Riley R."/>
            <person name="Wiebenga A."/>
            <person name="Aguilar-Osorio G."/>
            <person name="Amillis S."/>
            <person name="Uchima C.A."/>
            <person name="Anderluh G."/>
            <person name="Asadollahi M."/>
            <person name="Askin M."/>
            <person name="Barry K."/>
            <person name="Battaglia E."/>
            <person name="Bayram O."/>
            <person name="Benocci T."/>
            <person name="Braus-Stromeyer S.A."/>
            <person name="Caldana C."/>
            <person name="Canovas D."/>
            <person name="Cerqueira G.C."/>
            <person name="Chen F."/>
            <person name="Chen W."/>
            <person name="Choi C."/>
            <person name="Clum A."/>
            <person name="Dos Santos R.A."/>
            <person name="Damasio A.R."/>
            <person name="Diallinas G."/>
            <person name="Emri T."/>
            <person name="Fekete E."/>
            <person name="Flipphi M."/>
            <person name="Freyberg S."/>
            <person name="Gallo A."/>
            <person name="Gournas C."/>
            <person name="Habgood R."/>
            <person name="Hainaut M."/>
            <person name="Harispe M.L."/>
            <person name="Henrissat B."/>
            <person name="Hilden K.S."/>
            <person name="Hope R."/>
            <person name="Hossain A."/>
            <person name="Karabika E."/>
            <person name="Karaffa L."/>
            <person name="Karanyi Z."/>
            <person name="Krasevec N."/>
            <person name="Kuo A."/>
            <person name="Kusch H."/>
            <person name="LaButti K."/>
            <person name="Lagendijk E.L."/>
            <person name="Lapidus A."/>
            <person name="Levasseur A."/>
            <person name="Lindquist E."/>
            <person name="Lipzen A."/>
            <person name="Logrieco A.F."/>
            <person name="MacCabe A."/>
            <person name="Maekelae M.R."/>
            <person name="Malavazi I."/>
            <person name="Melin P."/>
            <person name="Meyer V."/>
            <person name="Mielnichuk N."/>
            <person name="Miskei M."/>
            <person name="Molnar A.P."/>
            <person name="Mule G."/>
            <person name="Ngan C.Y."/>
            <person name="Orejas M."/>
            <person name="Orosz E."/>
            <person name="Ouedraogo J.P."/>
            <person name="Overkamp K.M."/>
            <person name="Park H.-S."/>
            <person name="Perrone G."/>
            <person name="Piumi F."/>
            <person name="Punt P.J."/>
            <person name="Ram A.F."/>
            <person name="Ramon A."/>
            <person name="Rauscher S."/>
            <person name="Record E."/>
            <person name="Riano-Pachon D.M."/>
            <person name="Robert V."/>
            <person name="Roehrig J."/>
            <person name="Ruller R."/>
            <person name="Salamov A."/>
            <person name="Salih N.S."/>
            <person name="Samson R.A."/>
            <person name="Sandor E."/>
            <person name="Sanguinetti M."/>
            <person name="Schuetze T."/>
            <person name="Sepcic K."/>
            <person name="Shelest E."/>
            <person name="Sherlock G."/>
            <person name="Sophianopoulou V."/>
            <person name="Squina F.M."/>
            <person name="Sun H."/>
            <person name="Susca A."/>
            <person name="Todd R.B."/>
            <person name="Tsang A."/>
            <person name="Unkles S.E."/>
            <person name="van de Wiele N."/>
            <person name="van Rossen-Uffink D."/>
            <person name="Oliveira J.V."/>
            <person name="Vesth T.C."/>
            <person name="Visser J."/>
            <person name="Yu J.-H."/>
            <person name="Zhou M."/>
            <person name="Andersen M.R."/>
            <person name="Archer D.B."/>
            <person name="Baker S.E."/>
            <person name="Benoit I."/>
            <person name="Brakhage A.A."/>
            <person name="Braus G.H."/>
            <person name="Fischer R."/>
            <person name="Frisvad J.C."/>
            <person name="Goldman G.H."/>
            <person name="Houbraken J."/>
            <person name="Oakley B."/>
            <person name="Pocsi I."/>
            <person name="Scazzocchio C."/>
            <person name="Seiboth B."/>
            <person name="vanKuyk P.A."/>
            <person name="Wortman J."/>
            <person name="Dyer P.S."/>
            <person name="Grigoriev I.V."/>
        </authorList>
    </citation>
    <scope>NUCLEOTIDE SEQUENCE [LARGE SCALE GENOMIC DNA]</scope>
    <source>
        <strain evidence="7">CBS 516.65</strain>
    </source>
</reference>
<dbReference type="InterPro" id="IPR001650">
    <property type="entry name" value="Helicase_C-like"/>
</dbReference>
<dbReference type="STRING" id="1160497.A0A1L9VZ24"/>
<keyword evidence="3" id="KW-0067">ATP-binding</keyword>
<feature type="region of interest" description="Disordered" evidence="4">
    <location>
        <begin position="82"/>
        <end position="117"/>
    </location>
</feature>
<dbReference type="PANTHER" id="PTHR45626:SF51">
    <property type="entry name" value="SNF2-RELATED DOMAIN-CONTAINING PROTEIN"/>
    <property type="match status" value="1"/>
</dbReference>
<dbReference type="InterPro" id="IPR000330">
    <property type="entry name" value="SNF2_N"/>
</dbReference>
<evidence type="ECO:0000256" key="1">
    <source>
        <dbReference type="ARBA" id="ARBA00022741"/>
    </source>
</evidence>
<dbReference type="PANTHER" id="PTHR45626">
    <property type="entry name" value="TRANSCRIPTION TERMINATION FACTOR 2-RELATED"/>
    <property type="match status" value="1"/>
</dbReference>
<dbReference type="EMBL" id="KV878888">
    <property type="protein sequence ID" value="OJJ89155.1"/>
    <property type="molecule type" value="Genomic_DNA"/>
</dbReference>
<feature type="compositionally biased region" description="Low complexity" evidence="4">
    <location>
        <begin position="902"/>
        <end position="919"/>
    </location>
</feature>
<dbReference type="GO" id="GO:0005524">
    <property type="term" value="F:ATP binding"/>
    <property type="evidence" value="ECO:0007669"/>
    <property type="project" value="UniProtKB-KW"/>
</dbReference>
<dbReference type="Gene3D" id="3.40.50.300">
    <property type="entry name" value="P-loop containing nucleotide triphosphate hydrolases"/>
    <property type="match status" value="1"/>
</dbReference>
<dbReference type="Proteomes" id="UP000184300">
    <property type="component" value="Unassembled WGS sequence"/>
</dbReference>
<evidence type="ECO:0000313" key="6">
    <source>
        <dbReference type="EMBL" id="OJJ89155.1"/>
    </source>
</evidence>
<dbReference type="Pfam" id="PF00271">
    <property type="entry name" value="Helicase_C"/>
    <property type="match status" value="1"/>
</dbReference>
<feature type="region of interest" description="Disordered" evidence="4">
    <location>
        <begin position="49"/>
        <end position="69"/>
    </location>
</feature>
<feature type="domain" description="Helicase C-terminal" evidence="5">
    <location>
        <begin position="964"/>
        <end position="1120"/>
    </location>
</feature>
<dbReference type="InterPro" id="IPR027417">
    <property type="entry name" value="P-loop_NTPase"/>
</dbReference>
<feature type="compositionally biased region" description="Low complexity" evidence="4">
    <location>
        <begin position="82"/>
        <end position="99"/>
    </location>
</feature>
<dbReference type="InterPro" id="IPR049730">
    <property type="entry name" value="SNF2/RAD54-like_C"/>
</dbReference>
<dbReference type="InterPro" id="IPR038718">
    <property type="entry name" value="SNF2-like_sf"/>
</dbReference>
<gene>
    <name evidence="6" type="ORF">ASPGLDRAFT_21309</name>
</gene>
<dbReference type="GO" id="GO:0006281">
    <property type="term" value="P:DNA repair"/>
    <property type="evidence" value="ECO:0007669"/>
    <property type="project" value="TreeGrafter"/>
</dbReference>
<dbReference type="CDD" id="cd18793">
    <property type="entry name" value="SF2_C_SNF"/>
    <property type="match status" value="1"/>
</dbReference>
<protein>
    <recommendedName>
        <fullName evidence="5">Helicase C-terminal domain-containing protein</fullName>
    </recommendedName>
</protein>
<sequence>MAHLDFPNSASPERMFADQPTALIPLDGDSNVWNNGLDLFDRASACQEQVQDTNSGEHVPDSVNEDTSMRHSCGTCHVLESSNTATTSTPSPSHSHSNAMSTAAQDGKQGDGSSGLDLESYIPVGVLRKRNATDTASTEETPEDGFPSSAISNLEKHNWIRTRTFPYENHPQWSYVRIYVLPDDVGRKFIPRSSTALRRALKAVMARVDRSREAWEANFPEDQNEIVTNAKRDGEEDESMWYIFNTLQDPAPQVETMQDPYARQAMEELFSAATGASEDDSGVVGLKTALYPYQRRSAAMMVQRETQPARMLDPRLQACKNPLDHEYYYDKEEGSIVREKKMYSETCGGILAETMGCGKTLICLAVILATQGHFPRIPLQYYQQIENPVREKTASLVEMAAAAAGRYSLPWKRYFDALKSDGLFYDRCAETCETNRGNYTIPSAATRQKGRNGIPYPRSPPQKIRLCSGTLIVVPPNLVDHWESEIAKHTEGLKVRALRNSSDETPSVGELLQYDIVLFSRIRLEKEAGELVPNRRVSVKSEDSPLTKVHWLRIIVDEGHNVAGHGQRTNMVHLLDQLQVERRWIVSGTPSSGLYGVEVSLASRETYSSESDLSNATNTALRGRKKTGSALDNELKDMDKLRHIVVEFLDLKPWSNSRADDPANWTKYMKPVGEDGKRRKAPSLRATLQSLVVRHRMDTIHGETPLPPLSNKAVHLEPTFYDQLSLNLFIAILGVNAITSERSDQDYMFHPRNRKHLSLTISNLRQAGFWWAGFDEKDISGTMDVAIQYLQKNRERMPEDDVAMMAEGIRIAQIAICCASRSAFRQYHELGVFVRDFPAHARSLWALDPSTADIEPLLLGISQARQAQQFIASRLSAEDPTEGLAGVGIKARRELAERQSDSVPMPTKTSTPVTSPKKSSTPDKSAKTSSPKKSFSKGLFKSLPKESPLFQTKLVATASAKLTYLLDRVLELQEKEKIIIFYDNNNIAFWIAEGLEMIGVDFRIYANTLKPALRTSYLALFRENEEVRVLLMDLRQASHGLHLANASRVFIVNPIWQPNVESQAIKRAHRIGQTRPVYVETLVLKDTLEDKMLRRRKEMSDSETQHAEKDLLDDNTMSTIIQNEKFLPMFENDNGDPNPFARLAFLRNPVGFFDRHKLPVPDSFDSGEGQGQQIGEGSPFKTPLPLPSKTSGRRKRKTLRFDTDSANANPKDREQNEPDLLTPNIKRRKNSAAATKEAAGYVNGNGLVMTPSRIPPRRPRNSISGSATPISTPPPPPTTTTTSTTTPFSPSFPLLPGQDVQTTNVSDPGRLG</sequence>
<dbReference type="GeneID" id="34459344"/>
<dbReference type="CDD" id="cd18008">
    <property type="entry name" value="DEXDc_SHPRH-like"/>
    <property type="match status" value="1"/>
</dbReference>
<feature type="region of interest" description="Disordered" evidence="4">
    <location>
        <begin position="1161"/>
        <end position="1312"/>
    </location>
</feature>
<keyword evidence="1" id="KW-0547">Nucleotide-binding</keyword>
<evidence type="ECO:0000256" key="4">
    <source>
        <dbReference type="SAM" id="MobiDB-lite"/>
    </source>
</evidence>
<dbReference type="VEuPathDB" id="FungiDB:ASPGLDRAFT_21309"/>
<dbReference type="GO" id="GO:0016787">
    <property type="term" value="F:hydrolase activity"/>
    <property type="evidence" value="ECO:0007669"/>
    <property type="project" value="UniProtKB-KW"/>
</dbReference>
<feature type="compositionally biased region" description="Low complexity" evidence="4">
    <location>
        <begin position="1279"/>
        <end position="1297"/>
    </location>
</feature>
<accession>A0A1L9VZ24</accession>
<organism evidence="6 7">
    <name type="scientific">Aspergillus glaucus CBS 516.65</name>
    <dbReference type="NCBI Taxonomy" id="1160497"/>
    <lineage>
        <taxon>Eukaryota</taxon>
        <taxon>Fungi</taxon>
        <taxon>Dikarya</taxon>
        <taxon>Ascomycota</taxon>
        <taxon>Pezizomycotina</taxon>
        <taxon>Eurotiomycetes</taxon>
        <taxon>Eurotiomycetidae</taxon>
        <taxon>Eurotiales</taxon>
        <taxon>Aspergillaceae</taxon>
        <taxon>Aspergillus</taxon>
        <taxon>Aspergillus subgen. Aspergillus</taxon>
    </lineage>
</organism>
<keyword evidence="2" id="KW-0378">Hydrolase</keyword>
<feature type="compositionally biased region" description="Low complexity" evidence="4">
    <location>
        <begin position="1261"/>
        <end position="1270"/>
    </location>
</feature>
<keyword evidence="7" id="KW-1185">Reference proteome</keyword>
<dbReference type="GO" id="GO:0008094">
    <property type="term" value="F:ATP-dependent activity, acting on DNA"/>
    <property type="evidence" value="ECO:0007669"/>
    <property type="project" value="TreeGrafter"/>
</dbReference>
<feature type="compositionally biased region" description="Low complexity" evidence="4">
    <location>
        <begin position="927"/>
        <end position="939"/>
    </location>
</feature>
<evidence type="ECO:0000259" key="5">
    <source>
        <dbReference type="PROSITE" id="PS51194"/>
    </source>
</evidence>
<dbReference type="GO" id="GO:0005634">
    <property type="term" value="C:nucleus"/>
    <property type="evidence" value="ECO:0007669"/>
    <property type="project" value="TreeGrafter"/>
</dbReference>
<feature type="region of interest" description="Disordered" evidence="4">
    <location>
        <begin position="895"/>
        <end position="939"/>
    </location>
</feature>
<dbReference type="SMART" id="SM00487">
    <property type="entry name" value="DEXDc"/>
    <property type="match status" value="1"/>
</dbReference>
<dbReference type="OrthoDB" id="2801544at2759"/>
<dbReference type="Gene3D" id="3.40.50.10810">
    <property type="entry name" value="Tandem AAA-ATPase domain"/>
    <property type="match status" value="1"/>
</dbReference>
<evidence type="ECO:0000256" key="3">
    <source>
        <dbReference type="ARBA" id="ARBA00022840"/>
    </source>
</evidence>
<name>A0A1L9VZ24_ASPGL</name>